<evidence type="ECO:0000313" key="4">
    <source>
        <dbReference type="Proteomes" id="UP000242715"/>
    </source>
</evidence>
<keyword evidence="4" id="KW-1185">Reference proteome</keyword>
<dbReference type="Proteomes" id="UP000242715">
    <property type="component" value="Unassembled WGS sequence"/>
</dbReference>
<name>A0A2Z6LR90_TRISU</name>
<dbReference type="OrthoDB" id="1912966at2759"/>
<proteinExistence type="predicted"/>
<evidence type="ECO:0000256" key="1">
    <source>
        <dbReference type="SAM" id="Coils"/>
    </source>
</evidence>
<accession>A0A2Z6LR90</accession>
<sequence length="356" mass="41164">MSIPEKQASTVHNSNSQFTSSSSIAARDVDPLLRDLNDKKQSFRRNVVSLASELKELRSRLASQEQSYVKETQTRQEAETNAKIMELEISKLQKKLEEKNEQLQASTSSAQKHIKELDDLRTQLLVTRATADSSAASAQSAQLQCLELQKELDEKNSSLREHEEHVVRLGEQLDNLQKDLQAREFSQKQLRDEVFRIERDIMEALAKAGENKDRELRKILDEVSPKNAEKMNKLLVVKDDEIVKLKDELKITSAHWKHKTKELESQLEKQRRADQDLKKRVLKLEFCLQEARSQTRKLQRMGERRDKAIKELKDQLAGKQQKVVDAEKQNQNFWDSSGFKIVVSMSMLVLVVFSKR</sequence>
<dbReference type="InterPro" id="IPR049932">
    <property type="entry name" value="NEAP1-4"/>
</dbReference>
<reference evidence="4" key="1">
    <citation type="journal article" date="2017" name="Front. Plant Sci.">
        <title>Climate Clever Clovers: New Paradigm to Reduce the Environmental Footprint of Ruminants by Breeding Low Methanogenic Forages Utilizing Haplotype Variation.</title>
        <authorList>
            <person name="Kaur P."/>
            <person name="Appels R."/>
            <person name="Bayer P.E."/>
            <person name="Keeble-Gagnere G."/>
            <person name="Wang J."/>
            <person name="Hirakawa H."/>
            <person name="Shirasawa K."/>
            <person name="Vercoe P."/>
            <person name="Stefanova K."/>
            <person name="Durmic Z."/>
            <person name="Nichols P."/>
            <person name="Revell C."/>
            <person name="Isobe S.N."/>
            <person name="Edwards D."/>
            <person name="Erskine W."/>
        </authorList>
    </citation>
    <scope>NUCLEOTIDE SEQUENCE [LARGE SCALE GENOMIC DNA]</scope>
    <source>
        <strain evidence="4">cv. Daliak</strain>
    </source>
</reference>
<feature type="region of interest" description="Disordered" evidence="2">
    <location>
        <begin position="1"/>
        <end position="24"/>
    </location>
</feature>
<evidence type="ECO:0000256" key="2">
    <source>
        <dbReference type="SAM" id="MobiDB-lite"/>
    </source>
</evidence>
<dbReference type="PANTHER" id="PTHR48145:SF5">
    <property type="entry name" value="NUCLEAR ENVELOPE-ASSOCIATED PROTEIN 2"/>
    <property type="match status" value="1"/>
</dbReference>
<feature type="compositionally biased region" description="Low complexity" evidence="2">
    <location>
        <begin position="14"/>
        <end position="23"/>
    </location>
</feature>
<gene>
    <name evidence="3" type="ORF">TSUD_35240</name>
</gene>
<protein>
    <submittedName>
        <fullName evidence="3">Uncharacterized protein</fullName>
    </submittedName>
</protein>
<dbReference type="SUPFAM" id="SSF57997">
    <property type="entry name" value="Tropomyosin"/>
    <property type="match status" value="1"/>
</dbReference>
<keyword evidence="1" id="KW-0175">Coiled coil</keyword>
<organism evidence="3 4">
    <name type="scientific">Trifolium subterraneum</name>
    <name type="common">Subterranean clover</name>
    <dbReference type="NCBI Taxonomy" id="3900"/>
    <lineage>
        <taxon>Eukaryota</taxon>
        <taxon>Viridiplantae</taxon>
        <taxon>Streptophyta</taxon>
        <taxon>Embryophyta</taxon>
        <taxon>Tracheophyta</taxon>
        <taxon>Spermatophyta</taxon>
        <taxon>Magnoliopsida</taxon>
        <taxon>eudicotyledons</taxon>
        <taxon>Gunneridae</taxon>
        <taxon>Pentapetalae</taxon>
        <taxon>rosids</taxon>
        <taxon>fabids</taxon>
        <taxon>Fabales</taxon>
        <taxon>Fabaceae</taxon>
        <taxon>Papilionoideae</taxon>
        <taxon>50 kb inversion clade</taxon>
        <taxon>NPAAA clade</taxon>
        <taxon>Hologalegina</taxon>
        <taxon>IRL clade</taxon>
        <taxon>Trifolieae</taxon>
        <taxon>Trifolium</taxon>
    </lineage>
</organism>
<dbReference type="EMBL" id="DF973232">
    <property type="protein sequence ID" value="GAU21561.1"/>
    <property type="molecule type" value="Genomic_DNA"/>
</dbReference>
<dbReference type="AlphaFoldDB" id="A0A2Z6LR90"/>
<dbReference type="PANTHER" id="PTHR48145">
    <property type="entry name" value="NUCLEAR ENVELOPE-ASSOCIATED PROTEIN 1"/>
    <property type="match status" value="1"/>
</dbReference>
<feature type="coiled-coil region" evidence="1">
    <location>
        <begin position="33"/>
        <end position="193"/>
    </location>
</feature>
<evidence type="ECO:0000313" key="3">
    <source>
        <dbReference type="EMBL" id="GAU21561.1"/>
    </source>
</evidence>